<evidence type="ECO:0000256" key="2">
    <source>
        <dbReference type="ARBA" id="ARBA00022963"/>
    </source>
</evidence>
<dbReference type="InterPro" id="IPR016035">
    <property type="entry name" value="Acyl_Trfase/lysoPLipase"/>
</dbReference>
<evidence type="ECO:0000313" key="6">
    <source>
        <dbReference type="EMBL" id="GGZ28351.1"/>
    </source>
</evidence>
<dbReference type="GO" id="GO:0016787">
    <property type="term" value="F:hydrolase activity"/>
    <property type="evidence" value="ECO:0007669"/>
    <property type="project" value="UniProtKB-UniRule"/>
</dbReference>
<dbReference type="GO" id="GO:0016042">
    <property type="term" value="P:lipid catabolic process"/>
    <property type="evidence" value="ECO:0007669"/>
    <property type="project" value="UniProtKB-UniRule"/>
</dbReference>
<dbReference type="EMBL" id="BMZB01000001">
    <property type="protein sequence ID" value="GGZ28351.1"/>
    <property type="molecule type" value="Genomic_DNA"/>
</dbReference>
<dbReference type="CDD" id="cd07209">
    <property type="entry name" value="Pat_hypo_Ecoli_Z1214_like"/>
    <property type="match status" value="1"/>
</dbReference>
<reference evidence="6" key="2">
    <citation type="submission" date="2020-09" db="EMBL/GenBank/DDBJ databases">
        <authorList>
            <person name="Sun Q."/>
            <person name="Kim S."/>
        </authorList>
    </citation>
    <scope>NUCLEOTIDE SEQUENCE</scope>
    <source>
        <strain evidence="6">KCTC 32296</strain>
    </source>
</reference>
<dbReference type="InterPro" id="IPR050301">
    <property type="entry name" value="NTE"/>
</dbReference>
<feature type="active site" description="Proton acceptor" evidence="4">
    <location>
        <position position="214"/>
    </location>
</feature>
<dbReference type="PANTHER" id="PTHR14226:SF57">
    <property type="entry name" value="BLR7027 PROTEIN"/>
    <property type="match status" value="1"/>
</dbReference>
<keyword evidence="7" id="KW-1185">Reference proteome</keyword>
<proteinExistence type="predicted"/>
<evidence type="ECO:0000256" key="4">
    <source>
        <dbReference type="PROSITE-ProRule" id="PRU01161"/>
    </source>
</evidence>
<dbReference type="InterPro" id="IPR021095">
    <property type="entry name" value="DUF3734"/>
</dbReference>
<dbReference type="SUPFAM" id="SSF52151">
    <property type="entry name" value="FabD/lysophospholipase-like"/>
    <property type="match status" value="1"/>
</dbReference>
<organism evidence="6 7">
    <name type="scientific">Asticcacaulis endophyticus</name>
    <dbReference type="NCBI Taxonomy" id="1395890"/>
    <lineage>
        <taxon>Bacteria</taxon>
        <taxon>Pseudomonadati</taxon>
        <taxon>Pseudomonadota</taxon>
        <taxon>Alphaproteobacteria</taxon>
        <taxon>Caulobacterales</taxon>
        <taxon>Caulobacteraceae</taxon>
        <taxon>Asticcacaulis</taxon>
    </lineage>
</organism>
<reference evidence="6" key="1">
    <citation type="journal article" date="2014" name="Int. J. Syst. Evol. Microbiol.">
        <title>Complete genome sequence of Corynebacterium casei LMG S-19264T (=DSM 44701T), isolated from a smear-ripened cheese.</title>
        <authorList>
            <consortium name="US DOE Joint Genome Institute (JGI-PGF)"/>
            <person name="Walter F."/>
            <person name="Albersmeier A."/>
            <person name="Kalinowski J."/>
            <person name="Ruckert C."/>
        </authorList>
    </citation>
    <scope>NUCLEOTIDE SEQUENCE</scope>
    <source>
        <strain evidence="6">KCTC 32296</strain>
    </source>
</reference>
<dbReference type="PROSITE" id="PS51635">
    <property type="entry name" value="PNPLA"/>
    <property type="match status" value="1"/>
</dbReference>
<dbReference type="Gene3D" id="3.40.1090.10">
    <property type="entry name" value="Cytosolic phospholipase A2 catalytic domain"/>
    <property type="match status" value="2"/>
</dbReference>
<evidence type="ECO:0000313" key="7">
    <source>
        <dbReference type="Proteomes" id="UP000662572"/>
    </source>
</evidence>
<dbReference type="Pfam" id="PF12536">
    <property type="entry name" value="DUF3734"/>
    <property type="match status" value="1"/>
</dbReference>
<evidence type="ECO:0000256" key="1">
    <source>
        <dbReference type="ARBA" id="ARBA00022801"/>
    </source>
</evidence>
<dbReference type="AlphaFoldDB" id="A0A918PZP8"/>
<feature type="short sequence motif" description="DGA/G" evidence="4">
    <location>
        <begin position="214"/>
        <end position="216"/>
    </location>
</feature>
<feature type="domain" description="PNPLA" evidence="5">
    <location>
        <begin position="21"/>
        <end position="227"/>
    </location>
</feature>
<accession>A0A918PZP8</accession>
<dbReference type="Pfam" id="PF01734">
    <property type="entry name" value="Patatin"/>
    <property type="match status" value="1"/>
</dbReference>
<gene>
    <name evidence="6" type="ORF">GCM10011273_12690</name>
</gene>
<dbReference type="InterPro" id="IPR002641">
    <property type="entry name" value="PNPLA_dom"/>
</dbReference>
<evidence type="ECO:0000259" key="5">
    <source>
        <dbReference type="PROSITE" id="PS51635"/>
    </source>
</evidence>
<name>A0A918PZP8_9CAUL</name>
<dbReference type="Proteomes" id="UP000662572">
    <property type="component" value="Unassembled WGS sequence"/>
</dbReference>
<protein>
    <submittedName>
        <fullName evidence="6">Membrane protein</fullName>
    </submittedName>
</protein>
<feature type="short sequence motif" description="GXGXXG" evidence="4">
    <location>
        <begin position="25"/>
        <end position="30"/>
    </location>
</feature>
<feature type="active site" description="Nucleophile" evidence="4">
    <location>
        <position position="54"/>
    </location>
</feature>
<evidence type="ECO:0000256" key="3">
    <source>
        <dbReference type="ARBA" id="ARBA00023098"/>
    </source>
</evidence>
<keyword evidence="1 4" id="KW-0378">Hydrolase</keyword>
<comment type="caution">
    <text evidence="6">The sequence shown here is derived from an EMBL/GenBank/DDBJ whole genome shotgun (WGS) entry which is preliminary data.</text>
</comment>
<feature type="short sequence motif" description="GXSXG" evidence="4">
    <location>
        <begin position="52"/>
        <end position="56"/>
    </location>
</feature>
<dbReference type="PANTHER" id="PTHR14226">
    <property type="entry name" value="NEUROPATHY TARGET ESTERASE/SWISS CHEESE D.MELANOGASTER"/>
    <property type="match status" value="1"/>
</dbReference>
<keyword evidence="3 4" id="KW-0443">Lipid metabolism</keyword>
<sequence>MPDMKMDAIEKLSAHYEQVVLVLQGGGALGSYQAGAYQVLHAHGIEPNWIAGVSIGAINAAIIAGNAPDERMAKLTSFWEQISTAFPTDGLSNLNPWFNTQFRQMSGLWSMFQGVPGFFRPSAQTMFSTPWLLPSETSFYDVSPLRDTLLSHIDFKRLNDGEIRLSLGAVHVTSGNFVYFDNRERTITPEHIMASGALPPGFPAVMIDGEAYWDGGVVSNTPLSYVLHGGVGDMHEDTLVFQIDLFNAQGAMPETLDEVYARIKDITYSSRTRLNTDAFLQKYVLRQAIRTLYEHIPDEVKSCAEVQALKDLASEDRVTIVHLIHRGTQCQTQSKDYEFSRVTMLENWASGVADAQTAMRHEEWRTPPTEKDGLMVYDFTRGAKRKAKSGKAVKAEV</sequence>
<keyword evidence="2 4" id="KW-0442">Lipid degradation</keyword>